<dbReference type="GO" id="GO:0009279">
    <property type="term" value="C:cell outer membrane"/>
    <property type="evidence" value="ECO:0007669"/>
    <property type="project" value="UniProtKB-SubCell"/>
</dbReference>
<evidence type="ECO:0000256" key="3">
    <source>
        <dbReference type="ARBA" id="ARBA00022448"/>
    </source>
</evidence>
<protein>
    <submittedName>
        <fullName evidence="10">Outer membrane protein TolC</fullName>
    </submittedName>
</protein>
<comment type="similarity">
    <text evidence="2">Belongs to the outer membrane factor (OMF) (TC 1.B.17) family.</text>
</comment>
<reference evidence="11" key="1">
    <citation type="submission" date="2016-11" db="EMBL/GenBank/DDBJ databases">
        <authorList>
            <person name="Varghese N."/>
            <person name="Submissions S."/>
        </authorList>
    </citation>
    <scope>NUCLEOTIDE SEQUENCE [LARGE SCALE GENOMIC DNA]</scope>
    <source>
        <strain evidence="11">ACAM 48</strain>
    </source>
</reference>
<dbReference type="PANTHER" id="PTHR30026">
    <property type="entry name" value="OUTER MEMBRANE PROTEIN TOLC"/>
    <property type="match status" value="1"/>
</dbReference>
<evidence type="ECO:0000256" key="4">
    <source>
        <dbReference type="ARBA" id="ARBA00022452"/>
    </source>
</evidence>
<keyword evidence="3" id="KW-0813">Transport</keyword>
<keyword evidence="11" id="KW-1185">Reference proteome</keyword>
<dbReference type="AlphaFoldDB" id="A0A1M7NQU0"/>
<keyword evidence="5" id="KW-0812">Transmembrane</keyword>
<keyword evidence="8" id="KW-0175">Coiled coil</keyword>
<organism evidence="10 11">
    <name type="scientific">Salegentibacter salegens</name>
    <dbReference type="NCBI Taxonomy" id="143223"/>
    <lineage>
        <taxon>Bacteria</taxon>
        <taxon>Pseudomonadati</taxon>
        <taxon>Bacteroidota</taxon>
        <taxon>Flavobacteriia</taxon>
        <taxon>Flavobacteriales</taxon>
        <taxon>Flavobacteriaceae</taxon>
        <taxon>Salegentibacter</taxon>
    </lineage>
</organism>
<dbReference type="PANTHER" id="PTHR30026:SF21">
    <property type="entry name" value="SLR1270 PROTEIN"/>
    <property type="match status" value="1"/>
</dbReference>
<keyword evidence="7" id="KW-0998">Cell outer membrane</keyword>
<keyword evidence="9" id="KW-0732">Signal</keyword>
<evidence type="ECO:0000256" key="9">
    <source>
        <dbReference type="SAM" id="SignalP"/>
    </source>
</evidence>
<evidence type="ECO:0000256" key="8">
    <source>
        <dbReference type="SAM" id="Coils"/>
    </source>
</evidence>
<evidence type="ECO:0000256" key="5">
    <source>
        <dbReference type="ARBA" id="ARBA00022692"/>
    </source>
</evidence>
<comment type="subcellular location">
    <subcellularLocation>
        <location evidence="1">Cell outer membrane</location>
    </subcellularLocation>
</comment>
<proteinExistence type="inferred from homology"/>
<sequence>MKNIYIVMMLALLPGLWSQAQETKPISRNEAVQLVKENNREIKISQQEFLEARGDYRQTNSIFLPNVAVSHTGMTTTNPLMAFGSKLNQGIVTQEDFNPNLLNNPERINNFATKIEVEQPLINLDGIYQRKAAKKKMDATALQTDRTIDHMILEVEKAYMQLQLAYQAVTVLESAQKAALANQKLANDSYKQGYLQRSDVLSVEIRVSEVNSQLQYAKSNVINASDYLAYLINEPVNIIFEPTDPLEVSIPVQENMETVSKDRADIRAMELATEAYGEMLQADKMSFLPRLNAFGSYELYDDEIFAGDASGYLAGIQMKWDVFEGYKRFGKLQKSKATYEKARLEYDSYVSKSEMERNRAGRAVKDAENKLNLTRLALEQAEESLRIRSNRFEQGLEKTSDLLTAEAQFSQKQLEYAQTIFEYNYAQAQLDFLIK</sequence>
<evidence type="ECO:0000313" key="10">
    <source>
        <dbReference type="EMBL" id="SHN05788.1"/>
    </source>
</evidence>
<feature type="signal peptide" evidence="9">
    <location>
        <begin position="1"/>
        <end position="20"/>
    </location>
</feature>
<evidence type="ECO:0000256" key="2">
    <source>
        <dbReference type="ARBA" id="ARBA00007613"/>
    </source>
</evidence>
<dbReference type="GO" id="GO:0015562">
    <property type="term" value="F:efflux transmembrane transporter activity"/>
    <property type="evidence" value="ECO:0007669"/>
    <property type="project" value="InterPro"/>
</dbReference>
<dbReference type="InterPro" id="IPR003423">
    <property type="entry name" value="OMP_efflux"/>
</dbReference>
<dbReference type="STRING" id="143223.SAMN05878281_3327"/>
<evidence type="ECO:0000256" key="7">
    <source>
        <dbReference type="ARBA" id="ARBA00023237"/>
    </source>
</evidence>
<evidence type="ECO:0000313" key="11">
    <source>
        <dbReference type="Proteomes" id="UP000190235"/>
    </source>
</evidence>
<gene>
    <name evidence="10" type="ORF">SAMN05878281_3327</name>
</gene>
<evidence type="ECO:0000256" key="1">
    <source>
        <dbReference type="ARBA" id="ARBA00004442"/>
    </source>
</evidence>
<dbReference type="InterPro" id="IPR051906">
    <property type="entry name" value="TolC-like"/>
</dbReference>
<feature type="coiled-coil region" evidence="8">
    <location>
        <begin position="350"/>
        <end position="384"/>
    </location>
</feature>
<dbReference type="GO" id="GO:1990281">
    <property type="term" value="C:efflux pump complex"/>
    <property type="evidence" value="ECO:0007669"/>
    <property type="project" value="TreeGrafter"/>
</dbReference>
<dbReference type="RefSeq" id="WP_079736225.1">
    <property type="nucleotide sequence ID" value="NZ_LT670848.1"/>
</dbReference>
<dbReference type="GO" id="GO:0015288">
    <property type="term" value="F:porin activity"/>
    <property type="evidence" value="ECO:0007669"/>
    <property type="project" value="TreeGrafter"/>
</dbReference>
<keyword evidence="6" id="KW-0472">Membrane</keyword>
<dbReference type="EMBL" id="LT670848">
    <property type="protein sequence ID" value="SHN05788.1"/>
    <property type="molecule type" value="Genomic_DNA"/>
</dbReference>
<evidence type="ECO:0000256" key="6">
    <source>
        <dbReference type="ARBA" id="ARBA00023136"/>
    </source>
</evidence>
<name>A0A1M7NQU0_9FLAO</name>
<dbReference type="Proteomes" id="UP000190235">
    <property type="component" value="Chromosome I"/>
</dbReference>
<dbReference type="SUPFAM" id="SSF56954">
    <property type="entry name" value="Outer membrane efflux proteins (OEP)"/>
    <property type="match status" value="1"/>
</dbReference>
<dbReference type="OrthoDB" id="13803at2"/>
<keyword evidence="4" id="KW-1134">Transmembrane beta strand</keyword>
<feature type="chain" id="PRO_5012952253" evidence="9">
    <location>
        <begin position="21"/>
        <end position="435"/>
    </location>
</feature>
<dbReference type="Gene3D" id="1.20.1600.10">
    <property type="entry name" value="Outer membrane efflux proteins (OEP)"/>
    <property type="match status" value="1"/>
</dbReference>
<accession>A0A1M7NQU0</accession>
<dbReference type="Pfam" id="PF02321">
    <property type="entry name" value="OEP"/>
    <property type="match status" value="2"/>
</dbReference>